<feature type="region of interest" description="Disordered" evidence="1">
    <location>
        <begin position="1"/>
        <end position="63"/>
    </location>
</feature>
<protein>
    <submittedName>
        <fullName evidence="2">Uncharacterized protein</fullName>
    </submittedName>
</protein>
<evidence type="ECO:0000313" key="3">
    <source>
        <dbReference type="Proteomes" id="UP000245119"/>
    </source>
</evidence>
<dbReference type="EMBL" id="PZQS01000002">
    <property type="protein sequence ID" value="PVD37171.1"/>
    <property type="molecule type" value="Genomic_DNA"/>
</dbReference>
<reference evidence="2 3" key="1">
    <citation type="submission" date="2018-04" db="EMBL/GenBank/DDBJ databases">
        <title>The genome of golden apple snail Pomacea canaliculata provides insight into stress tolerance and invasive adaptation.</title>
        <authorList>
            <person name="Liu C."/>
            <person name="Liu B."/>
            <person name="Ren Y."/>
            <person name="Zhang Y."/>
            <person name="Wang H."/>
            <person name="Li S."/>
            <person name="Jiang F."/>
            <person name="Yin L."/>
            <person name="Zhang G."/>
            <person name="Qian W."/>
            <person name="Fan W."/>
        </authorList>
    </citation>
    <scope>NUCLEOTIDE SEQUENCE [LARGE SCALE GENOMIC DNA]</scope>
    <source>
        <strain evidence="2">SZHN2017</strain>
        <tissue evidence="2">Muscle</tissue>
    </source>
</reference>
<dbReference type="AlphaFoldDB" id="A0A2T7PUS5"/>
<keyword evidence="3" id="KW-1185">Reference proteome</keyword>
<dbReference type="Proteomes" id="UP000245119">
    <property type="component" value="Linkage Group LG2"/>
</dbReference>
<feature type="compositionally biased region" description="Polar residues" evidence="1">
    <location>
        <begin position="1"/>
        <end position="11"/>
    </location>
</feature>
<name>A0A2T7PUS5_POMCA</name>
<evidence type="ECO:0000313" key="2">
    <source>
        <dbReference type="EMBL" id="PVD37171.1"/>
    </source>
</evidence>
<dbReference type="OrthoDB" id="6155341at2759"/>
<sequence length="139" mass="15193">MISPSGTSTPSGMFCQPHPPSNQHPGYNSHLSPHPPYSYPMEMSPGCNQVTSSTDCKETTAPPIEDFMDNITSLSTENLIENISTDNVFGSMTGLPNRSASQNSNRYNPILNTSNMAVNDMSSMLTQLAEENKYLSMRP</sequence>
<organism evidence="2 3">
    <name type="scientific">Pomacea canaliculata</name>
    <name type="common">Golden apple snail</name>
    <dbReference type="NCBI Taxonomy" id="400727"/>
    <lineage>
        <taxon>Eukaryota</taxon>
        <taxon>Metazoa</taxon>
        <taxon>Spiralia</taxon>
        <taxon>Lophotrochozoa</taxon>
        <taxon>Mollusca</taxon>
        <taxon>Gastropoda</taxon>
        <taxon>Caenogastropoda</taxon>
        <taxon>Architaenioglossa</taxon>
        <taxon>Ampullarioidea</taxon>
        <taxon>Ampullariidae</taxon>
        <taxon>Pomacea</taxon>
    </lineage>
</organism>
<evidence type="ECO:0000256" key="1">
    <source>
        <dbReference type="SAM" id="MobiDB-lite"/>
    </source>
</evidence>
<dbReference type="STRING" id="400727.A0A2T7PUS5"/>
<gene>
    <name evidence="2" type="ORF">C0Q70_04166</name>
</gene>
<proteinExistence type="predicted"/>
<accession>A0A2T7PUS5</accession>
<comment type="caution">
    <text evidence="2">The sequence shown here is derived from an EMBL/GenBank/DDBJ whole genome shotgun (WGS) entry which is preliminary data.</text>
</comment>